<evidence type="ECO:0000313" key="3">
    <source>
        <dbReference type="EMBL" id="QNN51122.1"/>
    </source>
</evidence>
<organism evidence="3 4">
    <name type="scientific">Phycicoccus endophyticus</name>
    <dbReference type="NCBI Taxonomy" id="1690220"/>
    <lineage>
        <taxon>Bacteria</taxon>
        <taxon>Bacillati</taxon>
        <taxon>Actinomycetota</taxon>
        <taxon>Actinomycetes</taxon>
        <taxon>Micrococcales</taxon>
        <taxon>Intrasporangiaceae</taxon>
        <taxon>Phycicoccus</taxon>
    </lineage>
</organism>
<dbReference type="KEGG" id="pei:H9L10_14700"/>
<keyword evidence="4" id="KW-1185">Reference proteome</keyword>
<accession>A0A7G9R697</accession>
<feature type="transmembrane region" description="Helical" evidence="1">
    <location>
        <begin position="185"/>
        <end position="208"/>
    </location>
</feature>
<feature type="domain" description="Oxidoreductase molybdopterin-binding" evidence="2">
    <location>
        <begin position="244"/>
        <end position="374"/>
    </location>
</feature>
<feature type="transmembrane region" description="Helical" evidence="1">
    <location>
        <begin position="141"/>
        <end position="164"/>
    </location>
</feature>
<keyword evidence="1" id="KW-1133">Transmembrane helix</keyword>
<dbReference type="Proteomes" id="UP000515976">
    <property type="component" value="Chromosome"/>
</dbReference>
<dbReference type="CDD" id="cd00321">
    <property type="entry name" value="SO_family_Moco"/>
    <property type="match status" value="1"/>
</dbReference>
<protein>
    <submittedName>
        <fullName evidence="3">Molybdopterin-dependent oxidoreductase</fullName>
    </submittedName>
</protein>
<dbReference type="EMBL" id="CP060712">
    <property type="protein sequence ID" value="QNN51122.1"/>
    <property type="molecule type" value="Genomic_DNA"/>
</dbReference>
<evidence type="ECO:0000256" key="1">
    <source>
        <dbReference type="SAM" id="Phobius"/>
    </source>
</evidence>
<dbReference type="GO" id="GO:0016491">
    <property type="term" value="F:oxidoreductase activity"/>
    <property type="evidence" value="ECO:0007669"/>
    <property type="project" value="InterPro"/>
</dbReference>
<dbReference type="InterPro" id="IPR000572">
    <property type="entry name" value="OxRdtase_Mopterin-bd_dom"/>
</dbReference>
<dbReference type="PANTHER" id="PTHR43032">
    <property type="entry name" value="PROTEIN-METHIONINE-SULFOXIDE REDUCTASE"/>
    <property type="match status" value="1"/>
</dbReference>
<proteinExistence type="predicted"/>
<keyword evidence="1" id="KW-0472">Membrane</keyword>
<sequence>MPRPQDFPSPLRGPRTAARVGGWLGAAFLVCFATGLYSHLLQHPVAWLPLPTRPARLYQVTQGLHVASGTAAVPLLLVKLWSVFPRLFVRPPRAPRRLLGHLLERVSVAVLVGSCVVQLATGLANSAQWYPWGFDFVRTHFALGAVAAGSVLVHVAVKLPLVRAALEQRVEDRPERAGAPSRRSLLRMTWLSAGVAVLATTAAGVPGLRRVAVLAVRSGAGPQGVPVNRSAVAAAVTDLAADPGWRLLVRGPAGSTRLSREDLLAMRQRTAVLPIACVEGWSASGTWGGVAVRDVVALVGGTPQDDVTVRSLQRRGAYRESTLPAAWVARDDSLLALTLGGEPLHPDHGYPCRLIAPARSGVLQTKWLGEVEVVRA</sequence>
<dbReference type="InterPro" id="IPR008335">
    <property type="entry name" value="Mopterin_OxRdtase_euk"/>
</dbReference>
<evidence type="ECO:0000259" key="2">
    <source>
        <dbReference type="Pfam" id="PF00174"/>
    </source>
</evidence>
<dbReference type="PRINTS" id="PR00407">
    <property type="entry name" value="EUMOPTERIN"/>
</dbReference>
<feature type="transmembrane region" description="Helical" evidence="1">
    <location>
        <begin position="20"/>
        <end position="40"/>
    </location>
</feature>
<dbReference type="SUPFAM" id="SSF56524">
    <property type="entry name" value="Oxidoreductase molybdopterin-binding domain"/>
    <property type="match status" value="1"/>
</dbReference>
<reference evidence="3 4" key="1">
    <citation type="submission" date="2020-08" db="EMBL/GenBank/DDBJ databases">
        <title>Genome sequence of Phycicoccus endophyticus JCM 31784T.</title>
        <authorList>
            <person name="Hyun D.-W."/>
            <person name="Bae J.-W."/>
        </authorList>
    </citation>
    <scope>NUCLEOTIDE SEQUENCE [LARGE SCALE GENOMIC DNA]</scope>
    <source>
        <strain evidence="3 4">JCM 31784</strain>
    </source>
</reference>
<dbReference type="Gene3D" id="3.90.420.10">
    <property type="entry name" value="Oxidoreductase, molybdopterin-binding domain"/>
    <property type="match status" value="1"/>
</dbReference>
<dbReference type="AlphaFoldDB" id="A0A7G9R697"/>
<dbReference type="InterPro" id="IPR036374">
    <property type="entry name" value="OxRdtase_Mopterin-bd_sf"/>
</dbReference>
<dbReference type="Pfam" id="PF00174">
    <property type="entry name" value="Oxidored_molyb"/>
    <property type="match status" value="1"/>
</dbReference>
<gene>
    <name evidence="3" type="ORF">H9L10_14700</name>
</gene>
<name>A0A7G9R697_9MICO</name>
<evidence type="ECO:0000313" key="4">
    <source>
        <dbReference type="Proteomes" id="UP000515976"/>
    </source>
</evidence>
<feature type="transmembrane region" description="Helical" evidence="1">
    <location>
        <begin position="60"/>
        <end position="81"/>
    </location>
</feature>
<feature type="transmembrane region" description="Helical" evidence="1">
    <location>
        <begin position="102"/>
        <end position="121"/>
    </location>
</feature>
<keyword evidence="1" id="KW-0812">Transmembrane</keyword>
<dbReference type="PANTHER" id="PTHR43032:SF2">
    <property type="entry name" value="BLL0505 PROTEIN"/>
    <property type="match status" value="1"/>
</dbReference>